<reference evidence="4" key="1">
    <citation type="journal article" date="2017" name="Nat. Commun.">
        <title>The asparagus genome sheds light on the origin and evolution of a young Y chromosome.</title>
        <authorList>
            <person name="Harkess A."/>
            <person name="Zhou J."/>
            <person name="Xu C."/>
            <person name="Bowers J.E."/>
            <person name="Van der Hulst R."/>
            <person name="Ayyampalayam S."/>
            <person name="Mercati F."/>
            <person name="Riccardi P."/>
            <person name="McKain M.R."/>
            <person name="Kakrana A."/>
            <person name="Tang H."/>
            <person name="Ray J."/>
            <person name="Groenendijk J."/>
            <person name="Arikit S."/>
            <person name="Mathioni S.M."/>
            <person name="Nakano M."/>
            <person name="Shan H."/>
            <person name="Telgmann-Rauber A."/>
            <person name="Kanno A."/>
            <person name="Yue Z."/>
            <person name="Chen H."/>
            <person name="Li W."/>
            <person name="Chen Y."/>
            <person name="Xu X."/>
            <person name="Zhang Y."/>
            <person name="Luo S."/>
            <person name="Chen H."/>
            <person name="Gao J."/>
            <person name="Mao Z."/>
            <person name="Pires J.C."/>
            <person name="Luo M."/>
            <person name="Kudrna D."/>
            <person name="Wing R.A."/>
            <person name="Meyers B.C."/>
            <person name="Yi K."/>
            <person name="Kong H."/>
            <person name="Lavrijsen P."/>
            <person name="Sunseri F."/>
            <person name="Falavigna A."/>
            <person name="Ye Y."/>
            <person name="Leebens-Mack J.H."/>
            <person name="Chen G."/>
        </authorList>
    </citation>
    <scope>NUCLEOTIDE SEQUENCE [LARGE SCALE GENOMIC DNA]</scope>
    <source>
        <strain evidence="4">cv. DH0086</strain>
    </source>
</reference>
<evidence type="ECO:0000313" key="4">
    <source>
        <dbReference type="Proteomes" id="UP000243459"/>
    </source>
</evidence>
<dbReference type="Pfam" id="PF25072">
    <property type="entry name" value="DUF7796"/>
    <property type="match status" value="1"/>
</dbReference>
<sequence length="409" mass="46336">MLKKFTNLAFQWRLSLLSLTPLILFFFLLTNSIYLNQLFHNSTPSPPHHQILNKNSDLNQTRIAICLVGGARRFELTGPSILKNLLEEYKNADLFLNAPLDGDAYKFFLLKRAPRIAGVRIFEPEFMNETQAQIRVLTADNSPNGIQGLLQYFNLVEGCLNLITSYESKHNFTYDWIVRTRVDGYWSAPLSPAAFTHGSYLVPEGSRYSGLNDRLGVGDRSTSIAALSRLSLVDELNVAGYERLNSEAAFEAQLNVLGVRGKEMRFPFCVVSDRQYSFPPDRYGVPVASMASKGPLSGAKCRPCKPICRGQCVAKTMKELDKNWSWTEYKNGSLDLCNASGEWENGWEEIFDRIAGKDAAKERIEMKELDVKGCVKKFQAMKRRTERWETPALVRICRLGLERFESSTP</sequence>
<feature type="transmembrane region" description="Helical" evidence="1">
    <location>
        <begin position="12"/>
        <end position="35"/>
    </location>
</feature>
<proteinExistence type="predicted"/>
<dbReference type="InterPro" id="IPR056698">
    <property type="entry name" value="DUF7796"/>
</dbReference>
<evidence type="ECO:0000313" key="3">
    <source>
        <dbReference type="EMBL" id="ONK64291.1"/>
    </source>
</evidence>
<dbReference type="OMA" id="RQYEFPP"/>
<keyword evidence="1" id="KW-0472">Membrane</keyword>
<dbReference type="AlphaFoldDB" id="A0A5P1EHY5"/>
<dbReference type="PANTHER" id="PTHR35112:SF1">
    <property type="entry name" value="RING_FYVE_PHD ZINC FINGER SUPERFAMILY PROTEIN"/>
    <property type="match status" value="1"/>
</dbReference>
<dbReference type="Proteomes" id="UP000243459">
    <property type="component" value="Chromosome 7"/>
</dbReference>
<dbReference type="EMBL" id="CM007387">
    <property type="protein sequence ID" value="ONK64291.1"/>
    <property type="molecule type" value="Genomic_DNA"/>
</dbReference>
<feature type="domain" description="DUF7796" evidence="2">
    <location>
        <begin position="59"/>
        <end position="402"/>
    </location>
</feature>
<keyword evidence="4" id="KW-1185">Reference proteome</keyword>
<protein>
    <recommendedName>
        <fullName evidence="2">DUF7796 domain-containing protein</fullName>
    </recommendedName>
</protein>
<accession>A0A5P1EHY5</accession>
<dbReference type="PANTHER" id="PTHR35112">
    <property type="entry name" value="OS08G0360500 PROTEIN"/>
    <property type="match status" value="1"/>
</dbReference>
<dbReference type="OrthoDB" id="2016723at2759"/>
<keyword evidence="1" id="KW-0812">Transmembrane</keyword>
<dbReference type="Gramene" id="ONK64291">
    <property type="protein sequence ID" value="ONK64291"/>
    <property type="gene ID" value="A4U43_C07F24140"/>
</dbReference>
<evidence type="ECO:0000256" key="1">
    <source>
        <dbReference type="SAM" id="Phobius"/>
    </source>
</evidence>
<name>A0A5P1EHY5_ASPOF</name>
<organism evidence="3 4">
    <name type="scientific">Asparagus officinalis</name>
    <name type="common">Garden asparagus</name>
    <dbReference type="NCBI Taxonomy" id="4686"/>
    <lineage>
        <taxon>Eukaryota</taxon>
        <taxon>Viridiplantae</taxon>
        <taxon>Streptophyta</taxon>
        <taxon>Embryophyta</taxon>
        <taxon>Tracheophyta</taxon>
        <taxon>Spermatophyta</taxon>
        <taxon>Magnoliopsida</taxon>
        <taxon>Liliopsida</taxon>
        <taxon>Asparagales</taxon>
        <taxon>Asparagaceae</taxon>
        <taxon>Asparagoideae</taxon>
        <taxon>Asparagus</taxon>
    </lineage>
</organism>
<evidence type="ECO:0000259" key="2">
    <source>
        <dbReference type="Pfam" id="PF25072"/>
    </source>
</evidence>
<keyword evidence="1" id="KW-1133">Transmembrane helix</keyword>
<gene>
    <name evidence="3" type="ORF">A4U43_C07F24140</name>
</gene>